<accession>X1V7D1</accession>
<evidence type="ECO:0000313" key="2">
    <source>
        <dbReference type="EMBL" id="GAJ00890.1"/>
    </source>
</evidence>
<sequence>MSKALKPFLELSNGPPQFPLSDIRRRKNQMRRRPKSANDMHPVNVKIGHDDLKA</sequence>
<feature type="non-terminal residue" evidence="2">
    <location>
        <position position="54"/>
    </location>
</feature>
<evidence type="ECO:0000256" key="1">
    <source>
        <dbReference type="SAM" id="MobiDB-lite"/>
    </source>
</evidence>
<feature type="compositionally biased region" description="Basic residues" evidence="1">
    <location>
        <begin position="24"/>
        <end position="35"/>
    </location>
</feature>
<reference evidence="2" key="1">
    <citation type="journal article" date="2014" name="Front. Microbiol.">
        <title>High frequency of phylogenetically diverse reductive dehalogenase-homologous genes in deep subseafloor sedimentary metagenomes.</title>
        <authorList>
            <person name="Kawai M."/>
            <person name="Futagami T."/>
            <person name="Toyoda A."/>
            <person name="Takaki Y."/>
            <person name="Nishi S."/>
            <person name="Hori S."/>
            <person name="Arai W."/>
            <person name="Tsubouchi T."/>
            <person name="Morono Y."/>
            <person name="Uchiyama I."/>
            <person name="Ito T."/>
            <person name="Fujiyama A."/>
            <person name="Inagaki F."/>
            <person name="Takami H."/>
        </authorList>
    </citation>
    <scope>NUCLEOTIDE SEQUENCE</scope>
    <source>
        <strain evidence="2">Expedition CK06-06</strain>
    </source>
</reference>
<name>X1V7D1_9ZZZZ</name>
<protein>
    <submittedName>
        <fullName evidence="2">Uncharacterized protein</fullName>
    </submittedName>
</protein>
<feature type="region of interest" description="Disordered" evidence="1">
    <location>
        <begin position="1"/>
        <end position="54"/>
    </location>
</feature>
<gene>
    <name evidence="2" type="ORF">S12H4_29917</name>
</gene>
<proteinExistence type="predicted"/>
<organism evidence="2">
    <name type="scientific">marine sediment metagenome</name>
    <dbReference type="NCBI Taxonomy" id="412755"/>
    <lineage>
        <taxon>unclassified sequences</taxon>
        <taxon>metagenomes</taxon>
        <taxon>ecological metagenomes</taxon>
    </lineage>
</organism>
<dbReference type="EMBL" id="BARW01017297">
    <property type="protein sequence ID" value="GAJ00890.1"/>
    <property type="molecule type" value="Genomic_DNA"/>
</dbReference>
<dbReference type="AlphaFoldDB" id="X1V7D1"/>
<comment type="caution">
    <text evidence="2">The sequence shown here is derived from an EMBL/GenBank/DDBJ whole genome shotgun (WGS) entry which is preliminary data.</text>
</comment>